<dbReference type="RefSeq" id="WP_271121376.1">
    <property type="nucleotide sequence ID" value="NZ_JALHAN010000053.1"/>
</dbReference>
<dbReference type="InterPro" id="IPR003535">
    <property type="entry name" value="Intimin/invasin_bac"/>
</dbReference>
<dbReference type="AlphaFoldDB" id="A0A9X3AB52"/>
<dbReference type="Gene3D" id="2.40.160.160">
    <property type="entry name" value="Inverse autotransporter, beta-domain"/>
    <property type="match status" value="1"/>
</dbReference>
<dbReference type="FunFam" id="2.40.160.160:FF:000001">
    <property type="entry name" value="Intimin-like inverse autotransporter SinH"/>
    <property type="match status" value="1"/>
</dbReference>
<gene>
    <name evidence="4" type="ORF">MUA00_01540</name>
</gene>
<dbReference type="InterPro" id="IPR024519">
    <property type="entry name" value="IAT_beta"/>
</dbReference>
<dbReference type="InterPro" id="IPR003344">
    <property type="entry name" value="Big_1_dom"/>
</dbReference>
<dbReference type="Pfam" id="PF11924">
    <property type="entry name" value="IAT_beta"/>
    <property type="match status" value="1"/>
</dbReference>
<dbReference type="InterPro" id="IPR051715">
    <property type="entry name" value="Intimin-Invasin_domain"/>
</dbReference>
<dbReference type="InterPro" id="IPR013783">
    <property type="entry name" value="Ig-like_fold"/>
</dbReference>
<dbReference type="Gene3D" id="2.60.40.10">
    <property type="entry name" value="Immunoglobulins"/>
    <property type="match status" value="4"/>
</dbReference>
<evidence type="ECO:0000256" key="2">
    <source>
        <dbReference type="SAM" id="SignalP"/>
    </source>
</evidence>
<organism evidence="4 5">
    <name type="scientific">Dryocola boscaweniae</name>
    <dbReference type="NCBI Taxonomy" id="2925397"/>
    <lineage>
        <taxon>Bacteria</taxon>
        <taxon>Pseudomonadati</taxon>
        <taxon>Pseudomonadota</taxon>
        <taxon>Gammaproteobacteria</taxon>
        <taxon>Enterobacterales</taxon>
        <taxon>Enterobacteriaceae</taxon>
        <taxon>Dryocola</taxon>
    </lineage>
</organism>
<dbReference type="GO" id="GO:0009279">
    <property type="term" value="C:cell outer membrane"/>
    <property type="evidence" value="ECO:0007669"/>
    <property type="project" value="TreeGrafter"/>
</dbReference>
<feature type="domain" description="Big-1" evidence="3">
    <location>
        <begin position="679"/>
        <end position="768"/>
    </location>
</feature>
<comment type="caution">
    <text evidence="4">The sequence shown here is derived from an EMBL/GenBank/DDBJ whole genome shotgun (WGS) entry which is preliminary data.</text>
</comment>
<dbReference type="PRINTS" id="PR01369">
    <property type="entry name" value="INTIMIN"/>
</dbReference>
<evidence type="ECO:0000313" key="4">
    <source>
        <dbReference type="EMBL" id="MCT4700503.1"/>
    </source>
</evidence>
<sequence length="1082" mass="117013">MKIKVTQTRQVFRKARIVACLQLLLLQTATPVMLAFTPAMAASPNRHELRTMASLTPEQRAVVESNYISRNHFKIGYTLTNYDTLKQVAQKSHISLLTLREINRIQYPHDADFYRLKVGDWLMIPRWTSPQEAEQAMLDCYNLANHTLSEMSEAELAAALATPAPALAHRNAVADTSPADNTQQQDKEVAKWLTQTGNIANSSNSGEAAKALALNSATQATSSSVEAWLAQFGHARIQLNVNDQGHLDGSNADLLLPLYDTGKSLIFTQLGIHDKDDYTTFNMGLGQRWFGGQQMLGYNAFIDQEMRNNHTRLGLGTEYWRDYLKLAGNAYIGLTGWKESKTLEDYEEKAASGFDLRGEGYLPDWPQLGAKLSYEQYFGDNVGLFGKDKLQSDPFAVTAGVNYTPVPLVTAGLDYKQGKDGANDTLFNLQFNYLFGVPWQQQISPDAVDSLRTLNGSRLEFVNRNNNMVMQYKKMDVIKLSLPASLHGNASAQQTLIATVKAKHGLSRLQWDDANLIAAGGSIQQVNNMQYQITLPSRAGDYSISAIAYDTRGNASNTASTLIRVEQSAAPDVTITSLTPDITSAPADGSTPVTYTLKAAVPAQNTDIKLNEYTIHWSNRGAGDLSTAETPLDANGQAQVRLTSTVAGGVNLTATLINAGGTKVAETTSQAAEFTSEYNLDTITSDKNSAKADGLDAIALITRATNNGNALNGYNVKWTFEYPDGTTKDATLQTNSDGNVSTSITSNLEGPVNIIAELTDETGHVVAKRTANVSFTSAAQEIGSITFSDAQPHYQWTDRSAALSVEVNDSSGAAIPDEQLIWDISNCSDCSSPAETKTDSSGKLEATLTLDGNAAEGDRTIKICSATDSNKCATKSITFLAPPTINQYQTLGTSTPKTGNEFGGVRIKGGEIKVTATGSTSNIVRYTWTSSSSELPVSGSDNWEHIITLNDNVGGDVTLTAEASGLETRSTSFRVENSGQWYYLPDGAVFYYANINASAAGCRSATAVDNESEMKSIYNVWGNFFKYSTELNRKDGYGGLPVWISGSAAGNTATLFYFGGVNEGTSHDNITIADGQAWAVCK</sequence>
<proteinExistence type="inferred from homology"/>
<dbReference type="Pfam" id="PF02369">
    <property type="entry name" value="Big_1"/>
    <property type="match status" value="1"/>
</dbReference>
<dbReference type="PANTHER" id="PTHR39576:SF2">
    <property type="entry name" value="ATTACHING AND EFFACING PROTEIN HOMOLOG-RELATED"/>
    <property type="match status" value="1"/>
</dbReference>
<feature type="domain" description="Big-1" evidence="3">
    <location>
        <begin position="574"/>
        <end position="666"/>
    </location>
</feature>
<keyword evidence="5" id="KW-1185">Reference proteome</keyword>
<feature type="chain" id="PRO_5040858884" evidence="2">
    <location>
        <begin position="42"/>
        <end position="1082"/>
    </location>
</feature>
<evidence type="ECO:0000313" key="5">
    <source>
        <dbReference type="Proteomes" id="UP001150641"/>
    </source>
</evidence>
<feature type="signal peptide" evidence="2">
    <location>
        <begin position="1"/>
        <end position="41"/>
    </location>
</feature>
<comment type="similarity">
    <text evidence="1">Belongs to the intimin/invasin family.</text>
</comment>
<dbReference type="Proteomes" id="UP001150641">
    <property type="component" value="Unassembled WGS sequence"/>
</dbReference>
<protein>
    <submittedName>
        <fullName evidence="4">Inverse autotransporter beta domain-containing protein</fullName>
    </submittedName>
</protein>
<dbReference type="SUPFAM" id="SSF49373">
    <property type="entry name" value="Invasin/intimin cell-adhesion fragments"/>
    <property type="match status" value="2"/>
</dbReference>
<accession>A0A9X3AB52</accession>
<dbReference type="InterPro" id="IPR038177">
    <property type="entry name" value="IAT_beta_sf"/>
</dbReference>
<dbReference type="InterPro" id="IPR008964">
    <property type="entry name" value="Invasin/intimin_cell_adhesion"/>
</dbReference>
<dbReference type="EMBL" id="JALHAP010000066">
    <property type="protein sequence ID" value="MCT4700503.1"/>
    <property type="molecule type" value="Genomic_DNA"/>
</dbReference>
<dbReference type="GO" id="GO:0007155">
    <property type="term" value="P:cell adhesion"/>
    <property type="evidence" value="ECO:0007669"/>
    <property type="project" value="InterPro"/>
</dbReference>
<evidence type="ECO:0000256" key="1">
    <source>
        <dbReference type="ARBA" id="ARBA00010116"/>
    </source>
</evidence>
<evidence type="ECO:0000259" key="3">
    <source>
        <dbReference type="SMART" id="SM00634"/>
    </source>
</evidence>
<dbReference type="PANTHER" id="PTHR39576">
    <property type="entry name" value="ATTACHING AND EFFACING PROTEIN HOMOLOG-RELATED-RELATED"/>
    <property type="match status" value="1"/>
</dbReference>
<name>A0A9X3AB52_9ENTR</name>
<keyword evidence="2" id="KW-0732">Signal</keyword>
<dbReference type="SMART" id="SM00634">
    <property type="entry name" value="BID_1"/>
    <property type="match status" value="2"/>
</dbReference>
<reference evidence="4" key="1">
    <citation type="submission" date="2022-03" db="EMBL/GenBank/DDBJ databases">
        <title>Proposal of a novel genus Dryocolo and two novel species.</title>
        <authorList>
            <person name="Maddock D.W."/>
            <person name="Brady C.L."/>
            <person name="Denman S."/>
            <person name="Arnold D."/>
        </authorList>
    </citation>
    <scope>NUCLEOTIDE SEQUENCE</scope>
    <source>
        <strain evidence="4">H6W4</strain>
    </source>
</reference>